<organism evidence="3 4">
    <name type="scientific">Candidatus Zymogenus saltonus</name>
    <dbReference type="NCBI Taxonomy" id="2844893"/>
    <lineage>
        <taxon>Bacteria</taxon>
        <taxon>Deltaproteobacteria</taxon>
        <taxon>Candidatus Zymogenia</taxon>
        <taxon>Candidatus Zymogeniales</taxon>
        <taxon>Candidatus Zymogenaceae</taxon>
        <taxon>Candidatus Zymogenus</taxon>
    </lineage>
</organism>
<reference evidence="3" key="1">
    <citation type="journal article" date="2021" name="Environ. Microbiol.">
        <title>Genomic characterization of three novel Desulfobacterota classes expand the metabolic and phylogenetic diversity of the phylum.</title>
        <authorList>
            <person name="Murphy C.L."/>
            <person name="Biggerstaff J."/>
            <person name="Eichhorn A."/>
            <person name="Ewing E."/>
            <person name="Shahan R."/>
            <person name="Soriano D."/>
            <person name="Stewart S."/>
            <person name="VanMol K."/>
            <person name="Walker R."/>
            <person name="Walters P."/>
            <person name="Elshahed M.S."/>
            <person name="Youssef N.H."/>
        </authorList>
    </citation>
    <scope>NUCLEOTIDE SEQUENCE</scope>
    <source>
        <strain evidence="3">Zod_Metabat.24</strain>
    </source>
</reference>
<proteinExistence type="predicted"/>
<evidence type="ECO:0000259" key="2">
    <source>
        <dbReference type="Pfam" id="PF04473"/>
    </source>
</evidence>
<dbReference type="PROSITE" id="PS51257">
    <property type="entry name" value="PROKAR_LIPOPROTEIN"/>
    <property type="match status" value="1"/>
</dbReference>
<dbReference type="EMBL" id="JAFGIX010000015">
    <property type="protein sequence ID" value="MBN1572191.1"/>
    <property type="molecule type" value="Genomic_DNA"/>
</dbReference>
<name>A0A9D8PJM9_9DELT</name>
<evidence type="ECO:0000313" key="4">
    <source>
        <dbReference type="Proteomes" id="UP000809273"/>
    </source>
</evidence>
<reference evidence="3" key="2">
    <citation type="submission" date="2021-01" db="EMBL/GenBank/DDBJ databases">
        <authorList>
            <person name="Hahn C.R."/>
            <person name="Youssef N.H."/>
            <person name="Elshahed M."/>
        </authorList>
    </citation>
    <scope>NUCLEOTIDE SEQUENCE</scope>
    <source>
        <strain evidence="3">Zod_Metabat.24</strain>
    </source>
</reference>
<dbReference type="Proteomes" id="UP000809273">
    <property type="component" value="Unassembled WGS sequence"/>
</dbReference>
<feature type="chain" id="PRO_5039611971" description="Transglutaminase-like domain-containing protein" evidence="1">
    <location>
        <begin position="24"/>
        <end position="299"/>
    </location>
</feature>
<dbReference type="SUPFAM" id="SSF54001">
    <property type="entry name" value="Cysteine proteinases"/>
    <property type="match status" value="1"/>
</dbReference>
<dbReference type="InterPro" id="IPR007562">
    <property type="entry name" value="Transglutaminase-like_domain"/>
</dbReference>
<dbReference type="Pfam" id="PF04473">
    <property type="entry name" value="DUF553"/>
    <property type="match status" value="1"/>
</dbReference>
<comment type="caution">
    <text evidence="3">The sequence shown here is derived from an EMBL/GenBank/DDBJ whole genome shotgun (WGS) entry which is preliminary data.</text>
</comment>
<sequence>MKNSHTIKAAVLALSLILISGCAAIKPRVDVYKNEVLNDIFYKDEALAVELSLIPGVNTSNSPYVDAVRLMYGDYGSLKGYGAAFSAILGAGHKEKRAYSSLLEALLWVYAEEDGPARARNILNDFSVEKLLDEAWGGFSDERWDEWGEVRMRLSTPAIAAYYTRNGLKYIPERKDGKNYVQTPYETLLTAGGDCEDFAVLIVEALEYAGYVARLFTVDIVAKEGEIIGAHTVAAYWEEGKYYFIQGFDGKYLTGEAKGPFDLPVDMAYYIAESIDGVPLRYYVDTISQYIEAYKKNER</sequence>
<dbReference type="Gene3D" id="3.10.620.30">
    <property type="match status" value="1"/>
</dbReference>
<protein>
    <recommendedName>
        <fullName evidence="2">Transglutaminase-like domain-containing protein</fullName>
    </recommendedName>
</protein>
<feature type="signal peptide" evidence="1">
    <location>
        <begin position="1"/>
        <end position="23"/>
    </location>
</feature>
<evidence type="ECO:0000256" key="1">
    <source>
        <dbReference type="SAM" id="SignalP"/>
    </source>
</evidence>
<feature type="domain" description="Transglutaminase-like" evidence="2">
    <location>
        <begin position="177"/>
        <end position="245"/>
    </location>
</feature>
<evidence type="ECO:0000313" key="3">
    <source>
        <dbReference type="EMBL" id="MBN1572191.1"/>
    </source>
</evidence>
<accession>A0A9D8PJM9</accession>
<gene>
    <name evidence="3" type="ORF">JW984_03225</name>
</gene>
<dbReference type="InterPro" id="IPR038765">
    <property type="entry name" value="Papain-like_cys_pep_sf"/>
</dbReference>
<keyword evidence="1" id="KW-0732">Signal</keyword>
<dbReference type="AlphaFoldDB" id="A0A9D8PJM9"/>